<dbReference type="SUPFAM" id="SSF55729">
    <property type="entry name" value="Acyl-CoA N-acyltransferases (Nat)"/>
    <property type="match status" value="2"/>
</dbReference>
<gene>
    <name evidence="2" type="ORF">DGG96_18775</name>
    <name evidence="3" type="ORF">ELY20_15885</name>
</gene>
<dbReference type="AlphaFoldDB" id="A0A317TZX4"/>
<dbReference type="InterPro" id="IPR000182">
    <property type="entry name" value="GNAT_dom"/>
</dbReference>
<evidence type="ECO:0000313" key="2">
    <source>
        <dbReference type="EMBL" id="PWY54087.1"/>
    </source>
</evidence>
<dbReference type="InterPro" id="IPR016181">
    <property type="entry name" value="Acyl_CoA_acyltransferase"/>
</dbReference>
<proteinExistence type="predicted"/>
<sequence>MQLNDLIEIFRLPKITINLMCEKTIENDPFFAKIVKNYYQETLKQHKAFFFIKRNKYGVALCKLPKTFNDYFMQLEGSARRNYKKANKFGYSMQKINFNEHLEDVREIWLSTPIRQGLLPQYIIEGSVRSHNNPPSSTEYHDYPYFGIFKERKLIAYASCFVAGELCQITEIYGHFLFQKDGPVPMLIIDIAREILRSYPNVRYYSYGNYFGASKSMRRFKRKFLFKPHKVLWKLNSTDTMLIYRLDLTEMPSDISIHQGDFFFISGVSEIFNHFMTLLLNLNFFEVLKTCLKILSGRRILFGVKLGKTIIQSGWANIGFCKYYAIELNSIALGTLWTSPANRGQGLAPAALKHTIFLLYKKGFKRFYIDTTVSNQNAQRMIQKVGFDLIDKKII</sequence>
<name>A0A317TZX4_9GAMM</name>
<dbReference type="GO" id="GO:0016747">
    <property type="term" value="F:acyltransferase activity, transferring groups other than amino-acyl groups"/>
    <property type="evidence" value="ECO:0007669"/>
    <property type="project" value="InterPro"/>
</dbReference>
<dbReference type="EMBL" id="QHJG01000045">
    <property type="protein sequence ID" value="PWY54087.1"/>
    <property type="molecule type" value="Genomic_DNA"/>
</dbReference>
<evidence type="ECO:0000259" key="1">
    <source>
        <dbReference type="PROSITE" id="PS51186"/>
    </source>
</evidence>
<dbReference type="PROSITE" id="PS51186">
    <property type="entry name" value="GNAT"/>
    <property type="match status" value="1"/>
</dbReference>
<reference evidence="2 4" key="1">
    <citation type="submission" date="2018-05" db="EMBL/GenBank/DDBJ databases">
        <title>Legionella qingyii sp.nov., whole genome shotgun sequence.</title>
        <authorList>
            <person name="Wu H."/>
            <person name="Zhu Q."/>
            <person name="Hu C."/>
        </authorList>
    </citation>
    <scope>NUCLEOTIDE SEQUENCE [LARGE SCALE GENOMIC DNA]</scope>
    <source>
        <strain evidence="2 4">HEB18</strain>
    </source>
</reference>
<evidence type="ECO:0000313" key="4">
    <source>
        <dbReference type="Proteomes" id="UP000247152"/>
    </source>
</evidence>
<comment type="caution">
    <text evidence="2">The sequence shown here is derived from an EMBL/GenBank/DDBJ whole genome shotgun (WGS) entry which is preliminary data.</text>
</comment>
<dbReference type="OrthoDB" id="5950343at2"/>
<dbReference type="EMBL" id="RZGX01000030">
    <property type="protein sequence ID" value="RUR19343.1"/>
    <property type="molecule type" value="Genomic_DNA"/>
</dbReference>
<evidence type="ECO:0000313" key="3">
    <source>
        <dbReference type="EMBL" id="RUR19343.1"/>
    </source>
</evidence>
<dbReference type="Pfam" id="PF00583">
    <property type="entry name" value="Acetyltransf_1"/>
    <property type="match status" value="1"/>
</dbReference>
<dbReference type="Proteomes" id="UP000247152">
    <property type="component" value="Unassembled WGS sequence"/>
</dbReference>
<protein>
    <submittedName>
        <fullName evidence="3">GNAT family N-acetyltransferase</fullName>
    </submittedName>
</protein>
<feature type="domain" description="N-acetyltransferase" evidence="1">
    <location>
        <begin position="241"/>
        <end position="395"/>
    </location>
</feature>
<evidence type="ECO:0000313" key="5">
    <source>
        <dbReference type="Proteomes" id="UP000287374"/>
    </source>
</evidence>
<dbReference type="Gene3D" id="3.40.630.30">
    <property type="match status" value="1"/>
</dbReference>
<dbReference type="RefSeq" id="WP_110144018.1">
    <property type="nucleotide sequence ID" value="NZ_QHJG01000045.1"/>
</dbReference>
<accession>A0A317TZX4</accession>
<dbReference type="Proteomes" id="UP000287374">
    <property type="component" value="Unassembled WGS sequence"/>
</dbReference>
<organism evidence="2 4">
    <name type="scientific">Legionella qingyii</name>
    <dbReference type="NCBI Taxonomy" id="2184757"/>
    <lineage>
        <taxon>Bacteria</taxon>
        <taxon>Pseudomonadati</taxon>
        <taxon>Pseudomonadota</taxon>
        <taxon>Gammaproteobacteria</taxon>
        <taxon>Legionellales</taxon>
        <taxon>Legionellaceae</taxon>
        <taxon>Legionella</taxon>
    </lineage>
</organism>
<reference evidence="3 5" key="2">
    <citation type="submission" date="2018-12" db="EMBL/GenBank/DDBJ databases">
        <title>Legionella sp,whole genome shotgun sequence.</title>
        <authorList>
            <person name="Wu H."/>
        </authorList>
    </citation>
    <scope>NUCLEOTIDE SEQUENCE [LARGE SCALE GENOMIC DNA]</scope>
    <source>
        <strain evidence="5">km489</strain>
        <strain evidence="3">Km489</strain>
    </source>
</reference>
<keyword evidence="5" id="KW-1185">Reference proteome</keyword>